<dbReference type="Gene3D" id="3.80.10.10">
    <property type="entry name" value="Ribonuclease Inhibitor"/>
    <property type="match status" value="1"/>
</dbReference>
<keyword evidence="2" id="KW-1185">Reference proteome</keyword>
<dbReference type="InterPro" id="IPR032675">
    <property type="entry name" value="LRR_dom_sf"/>
</dbReference>
<reference evidence="3" key="1">
    <citation type="submission" date="2022-11" db="UniProtKB">
        <authorList>
            <consortium name="WormBaseParasite"/>
        </authorList>
    </citation>
    <scope>IDENTIFICATION</scope>
</reference>
<evidence type="ECO:0000313" key="2">
    <source>
        <dbReference type="Proteomes" id="UP000887574"/>
    </source>
</evidence>
<dbReference type="Proteomes" id="UP000887574">
    <property type="component" value="Unplaced"/>
</dbReference>
<evidence type="ECO:0000313" key="3">
    <source>
        <dbReference type="WBParaSite" id="jg7250"/>
    </source>
</evidence>
<accession>A0A915ELS7</accession>
<evidence type="ECO:0000259" key="1">
    <source>
        <dbReference type="SMART" id="SM00256"/>
    </source>
</evidence>
<dbReference type="InterPro" id="IPR001810">
    <property type="entry name" value="F-box_dom"/>
</dbReference>
<dbReference type="SUPFAM" id="SSF81383">
    <property type="entry name" value="F-box domain"/>
    <property type="match status" value="1"/>
</dbReference>
<organism evidence="2 3">
    <name type="scientific">Ditylenchus dipsaci</name>
    <dbReference type="NCBI Taxonomy" id="166011"/>
    <lineage>
        <taxon>Eukaryota</taxon>
        <taxon>Metazoa</taxon>
        <taxon>Ecdysozoa</taxon>
        <taxon>Nematoda</taxon>
        <taxon>Chromadorea</taxon>
        <taxon>Rhabditida</taxon>
        <taxon>Tylenchina</taxon>
        <taxon>Tylenchomorpha</taxon>
        <taxon>Sphaerularioidea</taxon>
        <taxon>Anguinidae</taxon>
        <taxon>Anguininae</taxon>
        <taxon>Ditylenchus</taxon>
    </lineage>
</organism>
<feature type="domain" description="F-box" evidence="1">
    <location>
        <begin position="7"/>
        <end position="48"/>
    </location>
</feature>
<dbReference type="InterPro" id="IPR036047">
    <property type="entry name" value="F-box-like_dom_sf"/>
</dbReference>
<sequence length="262" mass="30399">MNHVNGLTDDILLDIFQKLTTLADVLKCIRVCKRWKRAVENYGLVHFKTLSKTTIFPALWQESRKKMSLDEGISMLKRCIKYVTHIDFEEVIFSDKSAVIQHMNNEILEILLLHGPRLQQLILHADCLDQSAFNTLTKFQRKKSNNGLNIIIKMDCLAIRTFMEEGTQVVVSFEKVFFSKEKEQVVLDTEQESPSELPVGEKKECLVVRHKNSAQEFVRPILRESLSRRFFGFNNVTFEANGITIVQLFFADQDRVHMFNSL</sequence>
<dbReference type="WBParaSite" id="jg7250">
    <property type="protein sequence ID" value="jg7250"/>
    <property type="gene ID" value="jg7250"/>
</dbReference>
<dbReference type="Pfam" id="PF12937">
    <property type="entry name" value="F-box-like"/>
    <property type="match status" value="1"/>
</dbReference>
<dbReference type="AlphaFoldDB" id="A0A915ELS7"/>
<protein>
    <submittedName>
        <fullName evidence="3">F-box domain-containing protein</fullName>
    </submittedName>
</protein>
<dbReference type="SMART" id="SM00256">
    <property type="entry name" value="FBOX"/>
    <property type="match status" value="1"/>
</dbReference>
<proteinExistence type="predicted"/>
<name>A0A915ELS7_9BILA</name>